<accession>A0A7K0FQL5</accession>
<dbReference type="EMBL" id="WKJI01000002">
    <property type="protein sequence ID" value="MRX47347.1"/>
    <property type="molecule type" value="Genomic_DNA"/>
</dbReference>
<sequence>MDIQTILVFALFLIAVIYVVRLVYRSFNTKTSCGSSCKCGVDFSKIDVENKSQ</sequence>
<keyword evidence="1" id="KW-0812">Transmembrane</keyword>
<dbReference type="Pfam" id="PF12669">
    <property type="entry name" value="FeoB_associated"/>
    <property type="match status" value="1"/>
</dbReference>
<dbReference type="RefSeq" id="WP_154287494.1">
    <property type="nucleotide sequence ID" value="NZ_WKJI01000002.1"/>
</dbReference>
<protein>
    <submittedName>
        <fullName evidence="2">FeoB-associated Cys-rich membrane protein</fullName>
    </submittedName>
</protein>
<evidence type="ECO:0000256" key="1">
    <source>
        <dbReference type="SAM" id="Phobius"/>
    </source>
</evidence>
<gene>
    <name evidence="2" type="ORF">GJJ64_09125</name>
</gene>
<feature type="transmembrane region" description="Helical" evidence="1">
    <location>
        <begin position="6"/>
        <end position="24"/>
    </location>
</feature>
<reference evidence="2 3" key="1">
    <citation type="submission" date="2019-11" db="EMBL/GenBank/DDBJ databases">
        <authorList>
            <person name="Cheng Q."/>
            <person name="Yang Z."/>
        </authorList>
    </citation>
    <scope>NUCLEOTIDE SEQUENCE [LARGE SCALE GENOMIC DNA]</scope>
    <source>
        <strain evidence="2 3">HX-22-1</strain>
    </source>
</reference>
<comment type="caution">
    <text evidence="2">The sequence shown here is derived from an EMBL/GenBank/DDBJ whole genome shotgun (WGS) entry which is preliminary data.</text>
</comment>
<name>A0A7K0FQL5_9SPHI</name>
<keyword evidence="1" id="KW-1133">Transmembrane helix</keyword>
<organism evidence="2 3">
    <name type="scientific">Pedobacter puniceum</name>
    <dbReference type="NCBI Taxonomy" id="2666136"/>
    <lineage>
        <taxon>Bacteria</taxon>
        <taxon>Pseudomonadati</taxon>
        <taxon>Bacteroidota</taxon>
        <taxon>Sphingobacteriia</taxon>
        <taxon>Sphingobacteriales</taxon>
        <taxon>Sphingobacteriaceae</taxon>
        <taxon>Pedobacter</taxon>
    </lineage>
</organism>
<dbReference type="Proteomes" id="UP000462931">
    <property type="component" value="Unassembled WGS sequence"/>
</dbReference>
<keyword evidence="1" id="KW-0472">Membrane</keyword>
<evidence type="ECO:0000313" key="3">
    <source>
        <dbReference type="Proteomes" id="UP000462931"/>
    </source>
</evidence>
<evidence type="ECO:0000313" key="2">
    <source>
        <dbReference type="EMBL" id="MRX47347.1"/>
    </source>
</evidence>
<keyword evidence="3" id="KW-1185">Reference proteome</keyword>
<proteinExistence type="predicted"/>
<dbReference type="AlphaFoldDB" id="A0A7K0FQL5"/>